<dbReference type="STRING" id="1071378.G0WH45"/>
<dbReference type="GO" id="GO:0034727">
    <property type="term" value="P:piecemeal microautophagy of the nucleus"/>
    <property type="evidence" value="ECO:0007669"/>
    <property type="project" value="EnsemblFungi"/>
</dbReference>
<dbReference type="GO" id="GO:0031901">
    <property type="term" value="C:early endosome membrane"/>
    <property type="evidence" value="ECO:0007669"/>
    <property type="project" value="EnsemblFungi"/>
</dbReference>
<name>G0WH45_NAUDC</name>
<sequence length="697" mass="79226">MNLVWNTRKFAKISRNNLCKTLNDIGGNDQILVVQPNVRPYLNRLMTFSQLTEMTNVSKIAILDDLCFDALQNIQSSMSEISIIFLIDVRVDLVIPTQLKKIVRNLSLSQLHIIHCDWKSQRTSGPMIDDKYAEQMITDQLNQDEAGSVINYVESQLHQCLKEISNKPKLNLFSWGVLPFPTIDDNVLINGILYNSDNDNMYFPRSYSMESATRSILLDNMVSCLHSLLQETSTIITNYVAIGNESKKYVELLHDRIISTRTNEDIFIEETLFGGKFQNEDLETDLIVIERDTDPITVLLTQLTYGGILDDLYTLTPYGSLQDKEDDILFDHGEDDIWEDLKFLNFGAAGPELSKIAKSLQTKYDARHNADTVGEIKQFVDSLGSLQARQKLLNLHTTLSSDVLEEVEENESLQFNRILEMEQDFLLNNLDNKACCESILDLIYEGDVSSTKIIRLVCLFSLLKVSCRDKDFETFKKELIDTFGIEICFTLERLTKAGYFISKSLDDSKNPTMESNSKIRKEFRYLSSWLDMLPTEEDIQPSSSTHIPGGFKPEEPTFAYCGVVPLTTRLIQLLYDRSILSKNYLSQQPFIISKEPNVSQTEELFEQLYGDSKIIRSGTWIAKAKGSSVTKPTNSKKEMKKYPDVVIVVFLGGVTVGEIATLNHLQSQLEAKGVKKRFIILCDDLINGNKLINSLQP</sequence>
<dbReference type="eggNOG" id="KOG1302">
    <property type="taxonomic scope" value="Eukaryota"/>
</dbReference>
<dbReference type="Pfam" id="PF00995">
    <property type="entry name" value="Sec1"/>
    <property type="match status" value="1"/>
</dbReference>
<dbReference type="AlphaFoldDB" id="G0WH45"/>
<dbReference type="Gene3D" id="3.40.50.1910">
    <property type="match status" value="2"/>
</dbReference>
<dbReference type="InterPro" id="IPR043155">
    <property type="entry name" value="VPS33_dom3b"/>
</dbReference>
<accession>G0WH45</accession>
<dbReference type="GO" id="GO:0051469">
    <property type="term" value="P:vesicle fusion with vacuole"/>
    <property type="evidence" value="ECO:0007669"/>
    <property type="project" value="EnsemblFungi"/>
</dbReference>
<dbReference type="GO" id="GO:0005524">
    <property type="term" value="F:ATP binding"/>
    <property type="evidence" value="ECO:0007669"/>
    <property type="project" value="EnsemblFungi"/>
</dbReference>
<dbReference type="Gene3D" id="1.25.40.850">
    <property type="match status" value="1"/>
</dbReference>
<dbReference type="EMBL" id="HE580276">
    <property type="protein sequence ID" value="CCD27123.1"/>
    <property type="molecule type" value="Genomic_DNA"/>
</dbReference>
<dbReference type="InterPro" id="IPR043127">
    <property type="entry name" value="Sec-1-like_dom3a"/>
</dbReference>
<dbReference type="OMA" id="AYCGVVP"/>
<dbReference type="InterPro" id="IPR036045">
    <property type="entry name" value="Sec1-like_sf"/>
</dbReference>
<dbReference type="GO" id="GO:0006897">
    <property type="term" value="P:endocytosis"/>
    <property type="evidence" value="ECO:0007669"/>
    <property type="project" value="EnsemblFungi"/>
</dbReference>
<dbReference type="Proteomes" id="UP000000689">
    <property type="component" value="Chromosome 10"/>
</dbReference>
<dbReference type="GO" id="GO:0035091">
    <property type="term" value="F:phosphatidylinositol binding"/>
    <property type="evidence" value="ECO:0007669"/>
    <property type="project" value="EnsemblFungi"/>
</dbReference>
<dbReference type="HOGENOM" id="CLU_398604_0_0_1"/>
<dbReference type="PANTHER" id="PTHR11679">
    <property type="entry name" value="VESICLE PROTEIN SORTING-ASSOCIATED"/>
    <property type="match status" value="1"/>
</dbReference>
<dbReference type="OrthoDB" id="10262287at2759"/>
<dbReference type="GO" id="GO:0099022">
    <property type="term" value="P:vesicle tethering"/>
    <property type="evidence" value="ECO:0007669"/>
    <property type="project" value="EnsemblFungi"/>
</dbReference>
<keyword evidence="3" id="KW-1185">Reference proteome</keyword>
<dbReference type="InterPro" id="IPR027482">
    <property type="entry name" value="Sec1-like_dom2"/>
</dbReference>
<dbReference type="GO" id="GO:0030897">
    <property type="term" value="C:HOPS complex"/>
    <property type="evidence" value="ECO:0007669"/>
    <property type="project" value="EnsemblFungi"/>
</dbReference>
<dbReference type="GO" id="GO:0006896">
    <property type="term" value="P:Golgi to vacuole transport"/>
    <property type="evidence" value="ECO:0007669"/>
    <property type="project" value="EnsemblFungi"/>
</dbReference>
<protein>
    <submittedName>
        <fullName evidence="2">Uncharacterized protein</fullName>
    </submittedName>
</protein>
<gene>
    <name evidence="2" type="primary">NDAI0J02310</name>
    <name evidence="2" type="ordered locus">NDAI_0J02310</name>
</gene>
<dbReference type="GO" id="GO:0006623">
    <property type="term" value="P:protein targeting to vacuole"/>
    <property type="evidence" value="ECO:0007669"/>
    <property type="project" value="EnsemblFungi"/>
</dbReference>
<dbReference type="Gene3D" id="3.90.830.10">
    <property type="entry name" value="Syntaxin Binding Protein 1, Chain A, domain 2"/>
    <property type="match status" value="1"/>
</dbReference>
<dbReference type="GO" id="GO:0005829">
    <property type="term" value="C:cytosol"/>
    <property type="evidence" value="ECO:0007669"/>
    <property type="project" value="EnsemblFungi"/>
</dbReference>
<dbReference type="KEGG" id="ndi:NDAI_0J02310"/>
<dbReference type="GO" id="GO:0032889">
    <property type="term" value="P:regulation of vacuole fusion, non-autophagic"/>
    <property type="evidence" value="ECO:0007669"/>
    <property type="project" value="EnsemblFungi"/>
</dbReference>
<proteinExistence type="inferred from homology"/>
<organism evidence="2 3">
    <name type="scientific">Naumovozyma dairenensis (strain ATCC 10597 / BCRC 20456 / CBS 421 / NBRC 0211 / NRRL Y-12639)</name>
    <name type="common">Saccharomyces dairenensis</name>
    <dbReference type="NCBI Taxonomy" id="1071378"/>
    <lineage>
        <taxon>Eukaryota</taxon>
        <taxon>Fungi</taxon>
        <taxon>Dikarya</taxon>
        <taxon>Ascomycota</taxon>
        <taxon>Saccharomycotina</taxon>
        <taxon>Saccharomycetes</taxon>
        <taxon>Saccharomycetales</taxon>
        <taxon>Saccharomycetaceae</taxon>
        <taxon>Naumovozyma</taxon>
    </lineage>
</organism>
<dbReference type="GO" id="GO:0048278">
    <property type="term" value="P:vesicle docking"/>
    <property type="evidence" value="ECO:0007669"/>
    <property type="project" value="EnsemblFungi"/>
</dbReference>
<dbReference type="GO" id="GO:0033263">
    <property type="term" value="C:CORVET complex"/>
    <property type="evidence" value="ECO:0007669"/>
    <property type="project" value="EnsemblFungi"/>
</dbReference>
<dbReference type="GO" id="GO:0000329">
    <property type="term" value="C:fungal-type vacuole membrane"/>
    <property type="evidence" value="ECO:0007669"/>
    <property type="project" value="EnsemblFungi"/>
</dbReference>
<reference evidence="2 3" key="1">
    <citation type="journal article" date="2011" name="Proc. Natl. Acad. Sci. U.S.A.">
        <title>Evolutionary erosion of yeast sex chromosomes by mating-type switching accidents.</title>
        <authorList>
            <person name="Gordon J.L."/>
            <person name="Armisen D."/>
            <person name="Proux-Wera E."/>
            <person name="Oheigeartaigh S.S."/>
            <person name="Byrne K.P."/>
            <person name="Wolfe K.H."/>
        </authorList>
    </citation>
    <scope>NUCLEOTIDE SEQUENCE [LARGE SCALE GENOMIC DNA]</scope>
    <source>
        <strain evidence="3">ATCC 10597 / BCRC 20456 / CBS 421 / NBRC 0211 / NRRL Y-12639</strain>
    </source>
</reference>
<dbReference type="RefSeq" id="XP_003672366.1">
    <property type="nucleotide sequence ID" value="XM_003672318.1"/>
</dbReference>
<evidence type="ECO:0000313" key="2">
    <source>
        <dbReference type="EMBL" id="CCD27123.1"/>
    </source>
</evidence>
<dbReference type="GO" id="GO:0042144">
    <property type="term" value="P:vacuole fusion, non-autophagic"/>
    <property type="evidence" value="ECO:0007669"/>
    <property type="project" value="EnsemblFungi"/>
</dbReference>
<dbReference type="SUPFAM" id="SSF56815">
    <property type="entry name" value="Sec1/munc18-like (SM) proteins"/>
    <property type="match status" value="1"/>
</dbReference>
<comment type="similarity">
    <text evidence="1">Belongs to the STXBP/unc-18/SEC1 family.</text>
</comment>
<evidence type="ECO:0000256" key="1">
    <source>
        <dbReference type="ARBA" id="ARBA00009884"/>
    </source>
</evidence>
<evidence type="ECO:0000313" key="3">
    <source>
        <dbReference type="Proteomes" id="UP000000689"/>
    </source>
</evidence>
<dbReference type="GO" id="GO:0035542">
    <property type="term" value="P:regulation of SNARE complex assembly"/>
    <property type="evidence" value="ECO:0007669"/>
    <property type="project" value="EnsemblFungi"/>
</dbReference>
<dbReference type="GeneID" id="11494461"/>
<dbReference type="InterPro" id="IPR001619">
    <property type="entry name" value="Sec1-like"/>
</dbReference>